<dbReference type="EMBL" id="BARV01017715">
    <property type="protein sequence ID" value="GAI26466.1"/>
    <property type="molecule type" value="Genomic_DNA"/>
</dbReference>
<dbReference type="Gene3D" id="3.40.50.920">
    <property type="match status" value="1"/>
</dbReference>
<gene>
    <name evidence="2" type="ORF">S06H3_30120</name>
</gene>
<dbReference type="AlphaFoldDB" id="X1N8G4"/>
<proteinExistence type="predicted"/>
<dbReference type="FunFam" id="3.40.50.920:FF:000010">
    <property type="entry name" value="Pyruvate ferredoxin oxidoreductase, alpha subunit"/>
    <property type="match status" value="1"/>
</dbReference>
<dbReference type="InterPro" id="IPR050722">
    <property type="entry name" value="Pyruvate:ferred/Flavod_OxRd"/>
</dbReference>
<dbReference type="InterPro" id="IPR033412">
    <property type="entry name" value="PFOR_II"/>
</dbReference>
<protein>
    <recommendedName>
        <fullName evidence="1">Pyruvate:ferredoxin oxidoreductase core domain-containing protein</fullName>
    </recommendedName>
</protein>
<dbReference type="GO" id="GO:0006979">
    <property type="term" value="P:response to oxidative stress"/>
    <property type="evidence" value="ECO:0007669"/>
    <property type="project" value="TreeGrafter"/>
</dbReference>
<dbReference type="PANTHER" id="PTHR32154:SF0">
    <property type="entry name" value="PYRUVATE-FLAVODOXIN OXIDOREDUCTASE-RELATED"/>
    <property type="match status" value="1"/>
</dbReference>
<sequence>GDFGPPIIYSETKWAQEVNLRAAKEVVLHVWKEFGDAFRRYYSPVECYRCENSKVLLLTMGSFSETAMAAIDKMKSEGKDVGLIRLRLWRPFPFNEIREAVKGAEVLIVLDRAISFGGPGGPVCSEIRSALYQADRRPKIVSFVGGLGGRDISVAGFEEIVNRGIEISRTGSTREFEIFGVRD</sequence>
<evidence type="ECO:0000259" key="1">
    <source>
        <dbReference type="Pfam" id="PF17147"/>
    </source>
</evidence>
<name>X1N8G4_9ZZZZ</name>
<organism evidence="2">
    <name type="scientific">marine sediment metagenome</name>
    <dbReference type="NCBI Taxonomy" id="412755"/>
    <lineage>
        <taxon>unclassified sequences</taxon>
        <taxon>metagenomes</taxon>
        <taxon>ecological metagenomes</taxon>
    </lineage>
</organism>
<reference evidence="2" key="1">
    <citation type="journal article" date="2014" name="Front. Microbiol.">
        <title>High frequency of phylogenetically diverse reductive dehalogenase-homologous genes in deep subseafloor sedimentary metagenomes.</title>
        <authorList>
            <person name="Kawai M."/>
            <person name="Futagami T."/>
            <person name="Toyoda A."/>
            <person name="Takaki Y."/>
            <person name="Nishi S."/>
            <person name="Hori S."/>
            <person name="Arai W."/>
            <person name="Tsubouchi T."/>
            <person name="Morono Y."/>
            <person name="Uchiyama I."/>
            <person name="Ito T."/>
            <person name="Fujiyama A."/>
            <person name="Inagaki F."/>
            <person name="Takami H."/>
        </authorList>
    </citation>
    <scope>NUCLEOTIDE SEQUENCE</scope>
    <source>
        <strain evidence="2">Expedition CK06-06</strain>
    </source>
</reference>
<evidence type="ECO:0000313" key="2">
    <source>
        <dbReference type="EMBL" id="GAI26466.1"/>
    </source>
</evidence>
<dbReference type="PANTHER" id="PTHR32154">
    <property type="entry name" value="PYRUVATE-FLAVODOXIN OXIDOREDUCTASE-RELATED"/>
    <property type="match status" value="1"/>
</dbReference>
<comment type="caution">
    <text evidence="2">The sequence shown here is derived from an EMBL/GenBank/DDBJ whole genome shotgun (WGS) entry which is preliminary data.</text>
</comment>
<feature type="non-terminal residue" evidence="2">
    <location>
        <position position="1"/>
    </location>
</feature>
<feature type="domain" description="Pyruvate:ferredoxin oxidoreductase core" evidence="1">
    <location>
        <begin position="54"/>
        <end position="154"/>
    </location>
</feature>
<dbReference type="Pfam" id="PF17147">
    <property type="entry name" value="PFOR_II"/>
    <property type="match status" value="1"/>
</dbReference>
<accession>X1N8G4</accession>
<dbReference type="InterPro" id="IPR009014">
    <property type="entry name" value="Transketo_C/PFOR_II"/>
</dbReference>
<dbReference type="SUPFAM" id="SSF52922">
    <property type="entry name" value="TK C-terminal domain-like"/>
    <property type="match status" value="1"/>
</dbReference>